<keyword evidence="3" id="KW-1185">Reference proteome</keyword>
<name>A0A165U2M3_9AGAM</name>
<feature type="compositionally biased region" description="Pro residues" evidence="1">
    <location>
        <begin position="107"/>
        <end position="118"/>
    </location>
</feature>
<accession>A0A165U2M3</accession>
<feature type="compositionally biased region" description="Low complexity" evidence="1">
    <location>
        <begin position="119"/>
        <end position="133"/>
    </location>
</feature>
<sequence>MLSVLAPAPDISDPYARAMSARGRSRDVSPVGLARRTDPDDRDKRRFFLGSANTARAPRANQLPYYANIPATSNPARAHPLLRIPSSRTQPRSAIAPSTRTARPIRRPPMPSRSPSPTPSTSSCSSSGPSSSPDLSFYDTPPPAPESLQDQLHAAYAHDDEALARRLCLELKTTPDAFFAPPGLLELEEPEAMRVRECQAREAKWRAERRREEKLREKESVWEESREAFRAGKAERDRRRACHIPRMHSHEYLDSMPHQYASRSELHHSPPTEPHHLPRSEPHFHYTVPTLPASQSPRARQLAMKADARCVPYKTVMKTMQGSLFPLDGGEYRLLSRLARNPELESLFRVVEWEDGERRRSKGKDKDLESPNLDRQLDIRIRGRPGPDVCASCSSSATSRSGSWLSFGSRSSISTIATSVSSSSASERKWFFDVAPTRCSCVTPFVPVSLADTPLAPVTYIAGASNVSGKPDRRARKESSASESKLVKRVSAFLDMAKGLQRAYASAVMFSVQGAHAYAYEDEMVRDLVRKTRDASGREGEKMRLRPHGYRVNSQDVSLFTAPSPPSPCTTETNTALLTPYTLVPLLPSLPSSPYSPSPCHSQFPDDPLQPLWRLRPISNPVLLRLKALQNICLEKHLAWEGRAREGALGCGRERLVGIAWERRRSGLSVEVRWVEGEGGL</sequence>
<feature type="region of interest" description="Disordered" evidence="1">
    <location>
        <begin position="355"/>
        <end position="374"/>
    </location>
</feature>
<feature type="region of interest" description="Disordered" evidence="1">
    <location>
        <begin position="82"/>
        <end position="147"/>
    </location>
</feature>
<feature type="compositionally biased region" description="Polar residues" evidence="1">
    <location>
        <begin position="86"/>
        <end position="101"/>
    </location>
</feature>
<gene>
    <name evidence="2" type="ORF">NEOLEDRAFT_1130532</name>
</gene>
<evidence type="ECO:0000256" key="1">
    <source>
        <dbReference type="SAM" id="MobiDB-lite"/>
    </source>
</evidence>
<feature type="region of interest" description="Disordered" evidence="1">
    <location>
        <begin position="1"/>
        <end position="55"/>
    </location>
</feature>
<dbReference type="AlphaFoldDB" id="A0A165U2M3"/>
<feature type="region of interest" description="Disordered" evidence="1">
    <location>
        <begin position="261"/>
        <end position="284"/>
    </location>
</feature>
<proteinExistence type="predicted"/>
<organism evidence="2 3">
    <name type="scientific">Neolentinus lepideus HHB14362 ss-1</name>
    <dbReference type="NCBI Taxonomy" id="1314782"/>
    <lineage>
        <taxon>Eukaryota</taxon>
        <taxon>Fungi</taxon>
        <taxon>Dikarya</taxon>
        <taxon>Basidiomycota</taxon>
        <taxon>Agaricomycotina</taxon>
        <taxon>Agaricomycetes</taxon>
        <taxon>Gloeophyllales</taxon>
        <taxon>Gloeophyllaceae</taxon>
        <taxon>Neolentinus</taxon>
    </lineage>
</organism>
<feature type="compositionally biased region" description="Basic and acidic residues" evidence="1">
    <location>
        <begin position="35"/>
        <end position="46"/>
    </location>
</feature>
<protein>
    <submittedName>
        <fullName evidence="2">Uncharacterized protein</fullName>
    </submittedName>
</protein>
<dbReference type="InParanoid" id="A0A165U2M3"/>
<dbReference type="Proteomes" id="UP000076761">
    <property type="component" value="Unassembled WGS sequence"/>
</dbReference>
<dbReference type="OrthoDB" id="3270558at2759"/>
<feature type="compositionally biased region" description="Basic and acidic residues" evidence="1">
    <location>
        <begin position="264"/>
        <end position="284"/>
    </location>
</feature>
<evidence type="ECO:0000313" key="3">
    <source>
        <dbReference type="Proteomes" id="UP000076761"/>
    </source>
</evidence>
<evidence type="ECO:0000313" key="2">
    <source>
        <dbReference type="EMBL" id="KZT27551.1"/>
    </source>
</evidence>
<reference evidence="2 3" key="1">
    <citation type="journal article" date="2016" name="Mol. Biol. Evol.">
        <title>Comparative Genomics of Early-Diverging Mushroom-Forming Fungi Provides Insights into the Origins of Lignocellulose Decay Capabilities.</title>
        <authorList>
            <person name="Nagy L.G."/>
            <person name="Riley R."/>
            <person name="Tritt A."/>
            <person name="Adam C."/>
            <person name="Daum C."/>
            <person name="Floudas D."/>
            <person name="Sun H."/>
            <person name="Yadav J.S."/>
            <person name="Pangilinan J."/>
            <person name="Larsson K.H."/>
            <person name="Matsuura K."/>
            <person name="Barry K."/>
            <person name="Labutti K."/>
            <person name="Kuo R."/>
            <person name="Ohm R.A."/>
            <person name="Bhattacharya S.S."/>
            <person name="Shirouzu T."/>
            <person name="Yoshinaga Y."/>
            <person name="Martin F.M."/>
            <person name="Grigoriev I.V."/>
            <person name="Hibbett D.S."/>
        </authorList>
    </citation>
    <scope>NUCLEOTIDE SEQUENCE [LARGE SCALE GENOMIC DNA]</scope>
    <source>
        <strain evidence="2 3">HHB14362 ss-1</strain>
    </source>
</reference>
<dbReference type="EMBL" id="KV425561">
    <property type="protein sequence ID" value="KZT27551.1"/>
    <property type="molecule type" value="Genomic_DNA"/>
</dbReference>